<dbReference type="InterPro" id="IPR008972">
    <property type="entry name" value="Cupredoxin"/>
</dbReference>
<dbReference type="InterPro" id="IPR050845">
    <property type="entry name" value="Cu-binding_ET"/>
</dbReference>
<evidence type="ECO:0000256" key="1">
    <source>
        <dbReference type="ARBA" id="ARBA00022448"/>
    </source>
</evidence>
<feature type="transmembrane region" description="Helical" evidence="5">
    <location>
        <begin position="39"/>
        <end position="59"/>
    </location>
</feature>
<dbReference type="GO" id="GO:0005507">
    <property type="term" value="F:copper ion binding"/>
    <property type="evidence" value="ECO:0007669"/>
    <property type="project" value="InterPro"/>
</dbReference>
<evidence type="ECO:0000313" key="8">
    <source>
        <dbReference type="Proteomes" id="UP000005316"/>
    </source>
</evidence>
<feature type="transmembrane region" description="Helical" evidence="5">
    <location>
        <begin position="119"/>
        <end position="138"/>
    </location>
</feature>
<name>F9DXY1_9BACL</name>
<feature type="transmembrane region" description="Helical" evidence="5">
    <location>
        <begin position="6"/>
        <end position="27"/>
    </location>
</feature>
<dbReference type="SUPFAM" id="SSF49503">
    <property type="entry name" value="Cupredoxins"/>
    <property type="match status" value="1"/>
</dbReference>
<feature type="transmembrane region" description="Helical" evidence="5">
    <location>
        <begin position="65"/>
        <end position="86"/>
    </location>
</feature>
<dbReference type="Proteomes" id="UP000005316">
    <property type="component" value="Unassembled WGS sequence"/>
</dbReference>
<evidence type="ECO:0000313" key="7">
    <source>
        <dbReference type="EMBL" id="EGQ20003.1"/>
    </source>
</evidence>
<proteinExistence type="predicted"/>
<dbReference type="PANTHER" id="PTHR38439:SF3">
    <property type="entry name" value="COPPER-RESISTANT CUPROPROTEIN COPI"/>
    <property type="match status" value="1"/>
</dbReference>
<keyword evidence="1" id="KW-0813">Transport</keyword>
<feature type="domain" description="Blue (type 1) copper" evidence="6">
    <location>
        <begin position="206"/>
        <end position="307"/>
    </location>
</feature>
<dbReference type="Pfam" id="PF00127">
    <property type="entry name" value="Copper-bind"/>
    <property type="match status" value="1"/>
</dbReference>
<dbReference type="Gene3D" id="2.60.40.420">
    <property type="entry name" value="Cupredoxins - blue copper proteins"/>
    <property type="match status" value="1"/>
</dbReference>
<evidence type="ECO:0000256" key="5">
    <source>
        <dbReference type="SAM" id="Phobius"/>
    </source>
</evidence>
<dbReference type="GO" id="GO:0009055">
    <property type="term" value="F:electron transfer activity"/>
    <property type="evidence" value="ECO:0007669"/>
    <property type="project" value="InterPro"/>
</dbReference>
<dbReference type="InterPro" id="IPR028871">
    <property type="entry name" value="BlueCu_1_BS"/>
</dbReference>
<keyword evidence="5" id="KW-0812">Transmembrane</keyword>
<evidence type="ECO:0000256" key="3">
    <source>
        <dbReference type="ARBA" id="ARBA00022982"/>
    </source>
</evidence>
<evidence type="ECO:0000259" key="6">
    <source>
        <dbReference type="Pfam" id="PF00127"/>
    </source>
</evidence>
<keyword evidence="2" id="KW-0479">Metal-binding</keyword>
<dbReference type="InterPro" id="IPR000923">
    <property type="entry name" value="BlueCu_1"/>
</dbReference>
<dbReference type="HOGENOM" id="CLU_917652_0_0_9"/>
<organism evidence="7 8">
    <name type="scientific">Sporosarcina newyorkensis 2681</name>
    <dbReference type="NCBI Taxonomy" id="1027292"/>
    <lineage>
        <taxon>Bacteria</taxon>
        <taxon>Bacillati</taxon>
        <taxon>Bacillota</taxon>
        <taxon>Bacilli</taxon>
        <taxon>Bacillales</taxon>
        <taxon>Caryophanaceae</taxon>
        <taxon>Sporosarcina</taxon>
    </lineage>
</organism>
<dbReference type="PANTHER" id="PTHR38439">
    <property type="entry name" value="AURACYANIN-B"/>
    <property type="match status" value="1"/>
</dbReference>
<keyword evidence="3" id="KW-0249">Electron transport</keyword>
<reference evidence="7 8" key="1">
    <citation type="submission" date="2011-04" db="EMBL/GenBank/DDBJ databases">
        <authorList>
            <person name="Muzny D."/>
            <person name="Qin X."/>
            <person name="Deng J."/>
            <person name="Jiang H."/>
            <person name="Liu Y."/>
            <person name="Qu J."/>
            <person name="Song X.-Z."/>
            <person name="Zhang L."/>
            <person name="Thornton R."/>
            <person name="Coyle M."/>
            <person name="Francisco L."/>
            <person name="Jackson L."/>
            <person name="Javaid M."/>
            <person name="Korchina V."/>
            <person name="Kovar C."/>
            <person name="Mata R."/>
            <person name="Mathew T."/>
            <person name="Ngo R."/>
            <person name="Nguyen L."/>
            <person name="Nguyen N."/>
            <person name="Okwuonu G."/>
            <person name="Ongeri F."/>
            <person name="Pham C."/>
            <person name="Simmons D."/>
            <person name="Wilczek-Boney K."/>
            <person name="Hale W."/>
            <person name="Jakkamsetti A."/>
            <person name="Pham P."/>
            <person name="Ruth R."/>
            <person name="San Lucas F."/>
            <person name="Warren J."/>
            <person name="Zhang J."/>
            <person name="Zhao Z."/>
            <person name="Zhou C."/>
            <person name="Zhu D."/>
            <person name="Lee S."/>
            <person name="Bess C."/>
            <person name="Blankenburg K."/>
            <person name="Forbes L."/>
            <person name="Fu Q."/>
            <person name="Gubbala S."/>
            <person name="Hirani K."/>
            <person name="Jayaseelan J.C."/>
            <person name="Lara F."/>
            <person name="Munidasa M."/>
            <person name="Palculict T."/>
            <person name="Patil S."/>
            <person name="Pu L.-L."/>
            <person name="Saada N."/>
            <person name="Tang L."/>
            <person name="Weissenberger G."/>
            <person name="Zhu Y."/>
            <person name="Hemphill L."/>
            <person name="Shang Y."/>
            <person name="Youmans B."/>
            <person name="Ayvaz T."/>
            <person name="Ross M."/>
            <person name="Santibanez J."/>
            <person name="Aqrawi P."/>
            <person name="Gross S."/>
            <person name="Joshi V."/>
            <person name="Fowler G."/>
            <person name="Nazareth L."/>
            <person name="Reid J."/>
            <person name="Worley K."/>
            <person name="Petrosino J."/>
            <person name="Highlander S."/>
            <person name="Gibbs R."/>
        </authorList>
    </citation>
    <scope>NUCLEOTIDE SEQUENCE [LARGE SCALE GENOMIC DNA]</scope>
    <source>
        <strain evidence="7 8">2681</strain>
    </source>
</reference>
<protein>
    <submittedName>
        <fullName evidence="7">Plastocyanin/azurin family copper binding protein</fullName>
    </submittedName>
</protein>
<dbReference type="EMBL" id="AFPZ01000116">
    <property type="protein sequence ID" value="EGQ20003.1"/>
    <property type="molecule type" value="Genomic_DNA"/>
</dbReference>
<accession>F9DXY1</accession>
<gene>
    <name evidence="7" type="ORF">HMPREF9372_3662</name>
</gene>
<keyword evidence="5" id="KW-0472">Membrane</keyword>
<dbReference type="AlphaFoldDB" id="F9DXY1"/>
<dbReference type="eggNOG" id="COG4454">
    <property type="taxonomic scope" value="Bacteria"/>
</dbReference>
<feature type="transmembrane region" description="Helical" evidence="5">
    <location>
        <begin position="150"/>
        <end position="167"/>
    </location>
</feature>
<evidence type="ECO:0000256" key="2">
    <source>
        <dbReference type="ARBA" id="ARBA00022723"/>
    </source>
</evidence>
<comment type="caution">
    <text evidence="7">The sequence shown here is derived from an EMBL/GenBank/DDBJ whole genome shotgun (WGS) entry which is preliminary data.</text>
</comment>
<keyword evidence="4" id="KW-0186">Copper</keyword>
<evidence type="ECO:0000256" key="4">
    <source>
        <dbReference type="ARBA" id="ARBA00023008"/>
    </source>
</evidence>
<dbReference type="PROSITE" id="PS00196">
    <property type="entry name" value="COPPER_BLUE"/>
    <property type="match status" value="1"/>
</dbReference>
<sequence>MMGNYELFILGSLGLLTFVVVTLAIIWKKTFRSMQGMMISMFFGMNVGLTAGVLLGVAYQGNLYFSTILSMAIGVLAGALCGICFGTLSVLEGVMAGLMGGMMGAMLGEMINVHESINLIQIFLFLSISTIFVIIILKTPQKTKIKNKKWLLKPLLLSFLIAVYMIAGNSLAEENGKLVNSELQQNGHSPTINHTEEFNKKSQVIAIETAEMKYSKNEIIVEKNKPVTLALTNLDKVEHDIEIRTSSFSMIKGSNHNHRGNKDMLHLHAAPEKMETLTFTLTESGIYEFYCTIPGHEELGMIGRFIVA</sequence>
<keyword evidence="5" id="KW-1133">Transmembrane helix</keyword>